<dbReference type="Gene3D" id="3.30.70.20">
    <property type="match status" value="1"/>
</dbReference>
<proteinExistence type="predicted"/>
<protein>
    <recommendedName>
        <fullName evidence="1">4Fe-4S ferredoxin-type domain-containing protein</fullName>
    </recommendedName>
</protein>
<reference evidence="2" key="1">
    <citation type="journal article" date="2014" name="Front. Microbiol.">
        <title>High frequency of phylogenetically diverse reductive dehalogenase-homologous genes in deep subseafloor sedimentary metagenomes.</title>
        <authorList>
            <person name="Kawai M."/>
            <person name="Futagami T."/>
            <person name="Toyoda A."/>
            <person name="Takaki Y."/>
            <person name="Nishi S."/>
            <person name="Hori S."/>
            <person name="Arai W."/>
            <person name="Tsubouchi T."/>
            <person name="Morono Y."/>
            <person name="Uchiyama I."/>
            <person name="Ito T."/>
            <person name="Fujiyama A."/>
            <person name="Inagaki F."/>
            <person name="Takami H."/>
        </authorList>
    </citation>
    <scope>NUCLEOTIDE SEQUENCE</scope>
    <source>
        <strain evidence="2">Expedition CK06-06</strain>
    </source>
</reference>
<feature type="non-terminal residue" evidence="2">
    <location>
        <position position="1"/>
    </location>
</feature>
<dbReference type="InterPro" id="IPR017900">
    <property type="entry name" value="4Fe4S_Fe_S_CS"/>
</dbReference>
<dbReference type="PROSITE" id="PS00198">
    <property type="entry name" value="4FE4S_FER_1"/>
    <property type="match status" value="2"/>
</dbReference>
<dbReference type="PROSITE" id="PS51379">
    <property type="entry name" value="4FE4S_FER_2"/>
    <property type="match status" value="2"/>
</dbReference>
<gene>
    <name evidence="2" type="ORF">S01H1_03155</name>
</gene>
<dbReference type="InterPro" id="IPR017896">
    <property type="entry name" value="4Fe4S_Fe-S-bd"/>
</dbReference>
<dbReference type="PANTHER" id="PTHR43122:SF2">
    <property type="entry name" value="FERREDOXIN SUBUNIT OF PYRUVATE:FLAVODOXIN OXIDOREDUCTASE"/>
    <property type="match status" value="1"/>
</dbReference>
<evidence type="ECO:0000259" key="1">
    <source>
        <dbReference type="PROSITE" id="PS51379"/>
    </source>
</evidence>
<feature type="domain" description="4Fe-4S ferredoxin-type" evidence="1">
    <location>
        <begin position="43"/>
        <end position="72"/>
    </location>
</feature>
<dbReference type="PANTHER" id="PTHR43122">
    <property type="entry name" value="FERREDOXIN SUBUNIT OF PYRUVATE:FLAVODOXIN OXIDOREDUCTASE-RELATED"/>
    <property type="match status" value="1"/>
</dbReference>
<comment type="caution">
    <text evidence="2">The sequence shown here is derived from an EMBL/GenBank/DDBJ whole genome shotgun (WGS) entry which is preliminary data.</text>
</comment>
<dbReference type="Pfam" id="PF12838">
    <property type="entry name" value="Fer4_7"/>
    <property type="match status" value="1"/>
</dbReference>
<evidence type="ECO:0000313" key="2">
    <source>
        <dbReference type="EMBL" id="GAF74977.1"/>
    </source>
</evidence>
<organism evidence="2">
    <name type="scientific">marine sediment metagenome</name>
    <dbReference type="NCBI Taxonomy" id="412755"/>
    <lineage>
        <taxon>unclassified sequences</taxon>
        <taxon>metagenomes</taxon>
        <taxon>ecological metagenomes</taxon>
    </lineage>
</organism>
<name>X0SGJ0_9ZZZZ</name>
<accession>X0SGJ0</accession>
<dbReference type="EMBL" id="BARS01001681">
    <property type="protein sequence ID" value="GAF74977.1"/>
    <property type="molecule type" value="Genomic_DNA"/>
</dbReference>
<dbReference type="AlphaFoldDB" id="X0SGJ0"/>
<sequence length="76" mass="8448">NLKKMFEVVIDTQKCKGCGFCVKFCPKNIIHLNSDFNDKGYHPAVFTEKEKCSGCALCGLVCPDIAITIYKKGDEV</sequence>
<dbReference type="SUPFAM" id="SSF54862">
    <property type="entry name" value="4Fe-4S ferredoxins"/>
    <property type="match status" value="1"/>
</dbReference>
<feature type="domain" description="4Fe-4S ferredoxin-type" evidence="1">
    <location>
        <begin position="6"/>
        <end position="35"/>
    </location>
</feature>